<dbReference type="AlphaFoldDB" id="A0AAW1STY5"/>
<evidence type="ECO:0000256" key="1">
    <source>
        <dbReference type="SAM" id="Coils"/>
    </source>
</evidence>
<reference evidence="3 4" key="1">
    <citation type="journal article" date="2024" name="Nat. Commun.">
        <title>Phylogenomics reveals the evolutionary origins of lichenization in chlorophyte algae.</title>
        <authorList>
            <person name="Puginier C."/>
            <person name="Libourel C."/>
            <person name="Otte J."/>
            <person name="Skaloud P."/>
            <person name="Haon M."/>
            <person name="Grisel S."/>
            <person name="Petersen M."/>
            <person name="Berrin J.G."/>
            <person name="Delaux P.M."/>
            <person name="Dal Grande F."/>
            <person name="Keller J."/>
        </authorList>
    </citation>
    <scope>NUCLEOTIDE SEQUENCE [LARGE SCALE GENOMIC DNA]</scope>
    <source>
        <strain evidence="3 4">SAG 2523</strain>
    </source>
</reference>
<accession>A0AAW1STY5</accession>
<evidence type="ECO:0000313" key="3">
    <source>
        <dbReference type="EMBL" id="KAK9855478.1"/>
    </source>
</evidence>
<keyword evidence="1" id="KW-0175">Coiled coil</keyword>
<evidence type="ECO:0000256" key="2">
    <source>
        <dbReference type="SAM" id="MobiDB-lite"/>
    </source>
</evidence>
<organism evidence="3 4">
    <name type="scientific">Apatococcus fuscideae</name>
    <dbReference type="NCBI Taxonomy" id="2026836"/>
    <lineage>
        <taxon>Eukaryota</taxon>
        <taxon>Viridiplantae</taxon>
        <taxon>Chlorophyta</taxon>
        <taxon>core chlorophytes</taxon>
        <taxon>Trebouxiophyceae</taxon>
        <taxon>Chlorellales</taxon>
        <taxon>Chlorellaceae</taxon>
        <taxon>Apatococcus</taxon>
    </lineage>
</organism>
<name>A0AAW1STY5_9CHLO</name>
<feature type="coiled-coil region" evidence="1">
    <location>
        <begin position="136"/>
        <end position="173"/>
    </location>
</feature>
<gene>
    <name evidence="3" type="ORF">WJX84_005588</name>
</gene>
<protein>
    <submittedName>
        <fullName evidence="3">Uncharacterized protein</fullName>
    </submittedName>
</protein>
<sequence>MIHAAGAAVLDDFRLPELDELLDDDSYAAEQPRPDLESFLSTPSLEALRSEIAYSGSPLSTPFEASAPQDLGPSRRSDDFGLQDVYPWLEMPSSASEQSAVNENMAEWPGAQQGTQIQKDSSQQDRLKSGNILAAGDAAERRIQDQELEIQRLRAKIEQLQTNQQRLQRVQAELAVSQSARASVSEPQDLLNIAQAQGPLDSLSCTRHDMRMAQLVQGLTGPGSLADKTSEILELNALRGVRCRDADVLKAQHLQGCMLGIKRPLTRWTDHSGDQFLSPLDICYIPQPKLPCLLQGECCVTAYGLMLFSEPHAEVFNAMHGTALIPGVTAAPANIEFAAAQLNLSSHQIPYVKSPPRCGHPALQAWDVDFPITPRCSQKVQAGS</sequence>
<feature type="region of interest" description="Disordered" evidence="2">
    <location>
        <begin position="56"/>
        <end position="78"/>
    </location>
</feature>
<proteinExistence type="predicted"/>
<dbReference type="Proteomes" id="UP001485043">
    <property type="component" value="Unassembled WGS sequence"/>
</dbReference>
<evidence type="ECO:0000313" key="4">
    <source>
        <dbReference type="Proteomes" id="UP001485043"/>
    </source>
</evidence>
<keyword evidence="4" id="KW-1185">Reference proteome</keyword>
<dbReference type="EMBL" id="JALJOV010001054">
    <property type="protein sequence ID" value="KAK9855478.1"/>
    <property type="molecule type" value="Genomic_DNA"/>
</dbReference>
<comment type="caution">
    <text evidence="3">The sequence shown here is derived from an EMBL/GenBank/DDBJ whole genome shotgun (WGS) entry which is preliminary data.</text>
</comment>